<evidence type="ECO:0000256" key="8">
    <source>
        <dbReference type="PROSITE-ProRule" id="PRU00117"/>
    </source>
</evidence>
<dbReference type="SMART" id="SM00322">
    <property type="entry name" value="KH"/>
    <property type="match status" value="1"/>
</dbReference>
<dbReference type="InterPro" id="IPR004088">
    <property type="entry name" value="KH_dom_type_1"/>
</dbReference>
<dbReference type="PROSITE" id="PS50084">
    <property type="entry name" value="KH_TYPE_1"/>
    <property type="match status" value="1"/>
</dbReference>
<dbReference type="GO" id="GO:0003724">
    <property type="term" value="F:RNA helicase activity"/>
    <property type="evidence" value="ECO:0007669"/>
    <property type="project" value="UniProtKB-EC"/>
</dbReference>
<dbReference type="Ensembl" id="ENSSHAT00000029750.1">
    <property type="protein sequence ID" value="ENSSHAP00000036827.1"/>
    <property type="gene ID" value="ENSSHAG00000021606.1"/>
</dbReference>
<keyword evidence="6 8" id="KW-0694">RNA-binding</keyword>
<feature type="region of interest" description="Disordered" evidence="10">
    <location>
        <begin position="372"/>
        <end position="394"/>
    </location>
</feature>
<dbReference type="GeneTree" id="ENSGT00940000163653"/>
<dbReference type="RefSeq" id="XP_031800466.1">
    <property type="nucleotide sequence ID" value="XM_031944606.1"/>
</dbReference>
<dbReference type="Pfam" id="PF00013">
    <property type="entry name" value="KH_1"/>
    <property type="match status" value="1"/>
</dbReference>
<dbReference type="GO" id="GO:0005524">
    <property type="term" value="F:ATP binding"/>
    <property type="evidence" value="ECO:0007669"/>
    <property type="project" value="UniProtKB-KW"/>
</dbReference>
<dbReference type="GO" id="GO:0016787">
    <property type="term" value="F:hydrolase activity"/>
    <property type="evidence" value="ECO:0007669"/>
    <property type="project" value="UniProtKB-KW"/>
</dbReference>
<dbReference type="Ensembl" id="ENSSHAT00000038613.1">
    <property type="protein sequence ID" value="ENSSHAP00000041841.1"/>
    <property type="gene ID" value="ENSSHAG00000021606.1"/>
</dbReference>
<keyword evidence="3" id="KW-0378">Hydrolase</keyword>
<dbReference type="PANTHER" id="PTHR47958">
    <property type="entry name" value="ATP-DEPENDENT RNA HELICASE DBP3"/>
    <property type="match status" value="1"/>
</dbReference>
<dbReference type="PROSITE" id="PS51194">
    <property type="entry name" value="HELICASE_CTER"/>
    <property type="match status" value="1"/>
</dbReference>
<dbReference type="CDD" id="cd22430">
    <property type="entry name" value="KH-I_DDX43_DDX53"/>
    <property type="match status" value="1"/>
</dbReference>
<evidence type="ECO:0000256" key="2">
    <source>
        <dbReference type="ARBA" id="ARBA00022741"/>
    </source>
</evidence>
<keyword evidence="5" id="KW-0067">ATP-binding</keyword>
<evidence type="ECO:0000256" key="5">
    <source>
        <dbReference type="ARBA" id="ARBA00022840"/>
    </source>
</evidence>
<dbReference type="SUPFAM" id="SSF54791">
    <property type="entry name" value="Eukaryotic type KH-domain (KH-domain type I)"/>
    <property type="match status" value="1"/>
</dbReference>
<name>A0A7N4PPY7_SARHA</name>
<dbReference type="SMART" id="SM00487">
    <property type="entry name" value="DEXDc"/>
    <property type="match status" value="1"/>
</dbReference>
<dbReference type="Pfam" id="PF00271">
    <property type="entry name" value="Helicase_C"/>
    <property type="match status" value="1"/>
</dbReference>
<dbReference type="SUPFAM" id="SSF52540">
    <property type="entry name" value="P-loop containing nucleoside triphosphate hydrolases"/>
    <property type="match status" value="1"/>
</dbReference>
<keyword evidence="2" id="KW-0547">Nucleotide-binding</keyword>
<dbReference type="GO" id="GO:0003723">
    <property type="term" value="F:RNA binding"/>
    <property type="evidence" value="ECO:0007669"/>
    <property type="project" value="UniProtKB-UniRule"/>
</dbReference>
<accession>A0A7N4PPY7</accession>
<dbReference type="FunFam" id="3.40.50.300:FF:000008">
    <property type="entry name" value="ATP-dependent RNA helicase RhlB"/>
    <property type="match status" value="1"/>
</dbReference>
<feature type="short sequence motif" description="Q motif" evidence="9">
    <location>
        <begin position="665"/>
        <end position="693"/>
    </location>
</feature>
<evidence type="ECO:0000256" key="7">
    <source>
        <dbReference type="ARBA" id="ARBA00047984"/>
    </source>
</evidence>
<dbReference type="PROSITE" id="PS51195">
    <property type="entry name" value="Q_MOTIF"/>
    <property type="match status" value="1"/>
</dbReference>
<comment type="catalytic activity">
    <reaction evidence="7">
        <text>ATP + H2O = ADP + phosphate + H(+)</text>
        <dbReference type="Rhea" id="RHEA:13065"/>
        <dbReference type="ChEBI" id="CHEBI:15377"/>
        <dbReference type="ChEBI" id="CHEBI:15378"/>
        <dbReference type="ChEBI" id="CHEBI:30616"/>
        <dbReference type="ChEBI" id="CHEBI:43474"/>
        <dbReference type="ChEBI" id="CHEBI:456216"/>
        <dbReference type="EC" id="3.6.4.13"/>
    </reaction>
</comment>
<feature type="domain" description="DEAD-box RNA helicase Q" evidence="13">
    <location>
        <begin position="665"/>
        <end position="693"/>
    </location>
</feature>
<evidence type="ECO:0000256" key="3">
    <source>
        <dbReference type="ARBA" id="ARBA00022801"/>
    </source>
</evidence>
<dbReference type="InterPro" id="IPR000629">
    <property type="entry name" value="RNA-helicase_DEAD-box_CS"/>
</dbReference>
<evidence type="ECO:0000313" key="14">
    <source>
        <dbReference type="Ensembl" id="ENSSHAP00000041841.1"/>
    </source>
</evidence>
<gene>
    <name evidence="14" type="primary">APOOL</name>
</gene>
<evidence type="ECO:0000256" key="4">
    <source>
        <dbReference type="ARBA" id="ARBA00022806"/>
    </source>
</evidence>
<evidence type="ECO:0000256" key="10">
    <source>
        <dbReference type="SAM" id="MobiDB-lite"/>
    </source>
</evidence>
<dbReference type="Gene3D" id="3.30.1370.10">
    <property type="entry name" value="K Homology domain, type 1"/>
    <property type="match status" value="1"/>
</dbReference>
<evidence type="ECO:0000313" key="15">
    <source>
        <dbReference type="Proteomes" id="UP000007648"/>
    </source>
</evidence>
<dbReference type="PROSITE" id="PS51192">
    <property type="entry name" value="HELICASE_ATP_BIND_1"/>
    <property type="match status" value="1"/>
</dbReference>
<dbReference type="InterPro" id="IPR011545">
    <property type="entry name" value="DEAD/DEAH_box_helicase_dom"/>
</dbReference>
<dbReference type="InterPro" id="IPR027417">
    <property type="entry name" value="P-loop_NTPase"/>
</dbReference>
<dbReference type="GeneID" id="100929272"/>
<dbReference type="InterPro" id="IPR036612">
    <property type="entry name" value="KH_dom_type_1_sf"/>
</dbReference>
<evidence type="ECO:0000259" key="11">
    <source>
        <dbReference type="PROSITE" id="PS51192"/>
    </source>
</evidence>
<protein>
    <recommendedName>
        <fullName evidence="1">RNA helicase</fullName>
        <ecNumber evidence="1">3.6.4.13</ecNumber>
    </recommendedName>
</protein>
<dbReference type="FunFam" id="3.40.50.300:FF:000079">
    <property type="entry name" value="probable ATP-dependent RNA helicase DDX17"/>
    <property type="match status" value="1"/>
</dbReference>
<reference evidence="14 15" key="1">
    <citation type="journal article" date="2011" name="Proc. Natl. Acad. Sci. U.S.A.">
        <title>Genetic diversity and population structure of the endangered marsupial Sarcophilus harrisii (Tasmanian devil).</title>
        <authorList>
            <person name="Miller W."/>
            <person name="Hayes V.M."/>
            <person name="Ratan A."/>
            <person name="Petersen D.C."/>
            <person name="Wittekindt N.E."/>
            <person name="Miller J."/>
            <person name="Walenz B."/>
            <person name="Knight J."/>
            <person name="Qi J."/>
            <person name="Zhao F."/>
            <person name="Wang Q."/>
            <person name="Bedoya-Reina O.C."/>
            <person name="Katiyar N."/>
            <person name="Tomsho L.P."/>
            <person name="Kasson L.M."/>
            <person name="Hardie R.A."/>
            <person name="Woodbridge P."/>
            <person name="Tindall E.A."/>
            <person name="Bertelsen M.F."/>
            <person name="Dixon D."/>
            <person name="Pyecroft S."/>
            <person name="Helgen K.M."/>
            <person name="Lesk A.M."/>
            <person name="Pringle T.H."/>
            <person name="Patterson N."/>
            <person name="Zhang Y."/>
            <person name="Kreiss A."/>
            <person name="Woods G.M."/>
            <person name="Jones M.E."/>
            <person name="Schuster S.C."/>
        </authorList>
    </citation>
    <scope>NUCLEOTIDE SEQUENCE [LARGE SCALE GENOMIC DNA]</scope>
</reference>
<sequence length="1071" mass="118684">MESDSGGVTHPVPVPGSQPPAEKSRTFSYQLPDVETLGSCAINCNSCPASLDSTVTEMSPSLEKSLSLPLLRITESASTYATHTVGPTSEFRSSLDKLTLPPQLDSIETDGSCPAHLATSAYVSGPSVKPQTPSHQLPDVETLSSCAIKCHSCPASVDLTPVSESLSSLEKSTLLPAQLPITETARTYATHPAGPPPGFKPSVEKLTKLPPQLPPTETDSSCPTHLATSSCESWSPMEKTKTPFSYRMPTMEIYNSRFVSPRLDASLSRPQVLKELFPSEISTVESRDSFATSNICPASSCLDKLTGEPHPMLKNLRPPLSQSLTIKKSRHPIWINPSSLGSPPSLDFAMATSEPQPPSRNLMSSLSSLSTVRKPSSHTTQNISPVPSGLVMPTSESQSSLKNVIPPSPLSTIRETCSFTLCPIRSAAESQPLNNLVSPSTRETLSSHATCNISPSPLGPTNNIGTKEQEEGNLRVLSGPVASQEYQAQNSWGKEPPLCFTIKADAVGAVLGRRGCKIKKLQESSPSKIQVIRGEREAEVRIYGSQENQKSAKSIIEEIMMKTERFLKEEAQGRGYTLKMCHDEKGPERKVPVIDWDAVRLSHLQYVRTKWEGLPPIKKDFYLESARTKSMSQAEVDKWRKEENNIMCEDLKKDEKRDIPHPVCKFEDAFECYPEVLDNMKKVGFTRPTPIQSQAWPIILKGIDLIGIAQTGTGKTLAYLMPGFIHLDLQPVAREKRGGPGMLVLTPTRELAIQIESECKKYTYKEMTSICIYGSGDRRSQIESVSKGVDIVIATPGRLCDLQSNDFITLNTITYLVLDEADKMLDMGFESQIMKILSDIRPDRQTIMISATWPDAVRRLSRKYLKDPMIVYVGTLDLAAVNTVKQKIIITTEQEKRGLVHSFIDSMKPEDKVIIFVDRKLIADDISSDLSIRGIPVQSLHGSREQNDREQALNEFKEGVVKILIATDLASRGLDILDITHVYNFDFPQNIEVYIHRIGRTGRAGKSGEAITLLTKDDWKVAEELINILHRANQEVPPELISMARQYQQHRHRKREEKKLVRYYKARNTNS</sequence>
<reference evidence="14" key="2">
    <citation type="submission" date="2025-05" db="UniProtKB">
        <authorList>
            <consortium name="Ensembl"/>
        </authorList>
    </citation>
    <scope>IDENTIFICATION</scope>
</reference>
<evidence type="ECO:0000256" key="9">
    <source>
        <dbReference type="PROSITE-ProRule" id="PRU00552"/>
    </source>
</evidence>
<feature type="domain" description="Helicase ATP-binding" evidence="11">
    <location>
        <begin position="696"/>
        <end position="871"/>
    </location>
</feature>
<evidence type="ECO:0000259" key="12">
    <source>
        <dbReference type="PROSITE" id="PS51194"/>
    </source>
</evidence>
<feature type="domain" description="Helicase C-terminal" evidence="12">
    <location>
        <begin position="883"/>
        <end position="1044"/>
    </location>
</feature>
<dbReference type="EC" id="3.6.4.13" evidence="1"/>
<dbReference type="InterPro" id="IPR014001">
    <property type="entry name" value="Helicase_ATP-bd"/>
</dbReference>
<dbReference type="InterPro" id="IPR014014">
    <property type="entry name" value="RNA_helicase_DEAD_Q_motif"/>
</dbReference>
<evidence type="ECO:0000259" key="13">
    <source>
        <dbReference type="PROSITE" id="PS51195"/>
    </source>
</evidence>
<keyword evidence="15" id="KW-1185">Reference proteome</keyword>
<dbReference type="Gene3D" id="3.40.50.300">
    <property type="entry name" value="P-loop containing nucleotide triphosphate hydrolases"/>
    <property type="match status" value="2"/>
</dbReference>
<dbReference type="InterPro" id="IPR004087">
    <property type="entry name" value="KH_dom"/>
</dbReference>
<dbReference type="OrthoDB" id="196131at2759"/>
<feature type="region of interest" description="Disordered" evidence="10">
    <location>
        <begin position="1"/>
        <end position="26"/>
    </location>
</feature>
<keyword evidence="4" id="KW-0347">Helicase</keyword>
<dbReference type="AlphaFoldDB" id="A0A7N4PPY7"/>
<evidence type="ECO:0000256" key="6">
    <source>
        <dbReference type="ARBA" id="ARBA00022884"/>
    </source>
</evidence>
<evidence type="ECO:0000256" key="1">
    <source>
        <dbReference type="ARBA" id="ARBA00012552"/>
    </source>
</evidence>
<dbReference type="CTD" id="139322"/>
<dbReference type="CDD" id="cd18787">
    <property type="entry name" value="SF2_C_DEAD"/>
    <property type="match status" value="1"/>
</dbReference>
<dbReference type="Proteomes" id="UP000007648">
    <property type="component" value="Unassembled WGS sequence"/>
</dbReference>
<dbReference type="Pfam" id="PF00270">
    <property type="entry name" value="DEAD"/>
    <property type="match status" value="1"/>
</dbReference>
<dbReference type="InterPro" id="IPR001650">
    <property type="entry name" value="Helicase_C-like"/>
</dbReference>
<proteinExistence type="predicted"/>
<organism evidence="14 15">
    <name type="scientific">Sarcophilus harrisii</name>
    <name type="common">Tasmanian devil</name>
    <name type="synonym">Sarcophilus laniarius</name>
    <dbReference type="NCBI Taxonomy" id="9305"/>
    <lineage>
        <taxon>Eukaryota</taxon>
        <taxon>Metazoa</taxon>
        <taxon>Chordata</taxon>
        <taxon>Craniata</taxon>
        <taxon>Vertebrata</taxon>
        <taxon>Euteleostomi</taxon>
        <taxon>Mammalia</taxon>
        <taxon>Metatheria</taxon>
        <taxon>Dasyuromorphia</taxon>
        <taxon>Dasyuridae</taxon>
        <taxon>Sarcophilus</taxon>
    </lineage>
</organism>
<dbReference type="SMART" id="SM00490">
    <property type="entry name" value="HELICc"/>
    <property type="match status" value="1"/>
</dbReference>
<dbReference type="PROSITE" id="PS00039">
    <property type="entry name" value="DEAD_ATP_HELICASE"/>
    <property type="match status" value="1"/>
</dbReference>